<feature type="transmembrane region" description="Helical" evidence="7">
    <location>
        <begin position="152"/>
        <end position="178"/>
    </location>
</feature>
<dbReference type="PROSITE" id="PS50928">
    <property type="entry name" value="ABC_TM1"/>
    <property type="match status" value="1"/>
</dbReference>
<gene>
    <name evidence="9" type="ORF">NS359_02640</name>
</gene>
<feature type="transmembrane region" description="Helical" evidence="7">
    <location>
        <begin position="104"/>
        <end position="124"/>
    </location>
</feature>
<proteinExistence type="inferred from homology"/>
<feature type="transmembrane region" description="Helical" evidence="7">
    <location>
        <begin position="208"/>
        <end position="227"/>
    </location>
</feature>
<dbReference type="GO" id="GO:0055085">
    <property type="term" value="P:transmembrane transport"/>
    <property type="evidence" value="ECO:0007669"/>
    <property type="project" value="InterPro"/>
</dbReference>
<dbReference type="PATRIC" id="fig|465820.4.peg.306"/>
<comment type="caution">
    <text evidence="9">The sequence shown here is derived from an EMBL/GenBank/DDBJ whole genome shotgun (WGS) entry which is preliminary data.</text>
</comment>
<dbReference type="STRING" id="465820.NS263_01810"/>
<accession>A0A147DTK6</accession>
<dbReference type="InterPro" id="IPR000515">
    <property type="entry name" value="MetI-like"/>
</dbReference>
<keyword evidence="6 7" id="KW-0472">Membrane</keyword>
<feature type="transmembrane region" description="Helical" evidence="7">
    <location>
        <begin position="262"/>
        <end position="284"/>
    </location>
</feature>
<evidence type="ECO:0000256" key="2">
    <source>
        <dbReference type="ARBA" id="ARBA00022448"/>
    </source>
</evidence>
<evidence type="ECO:0000256" key="4">
    <source>
        <dbReference type="ARBA" id="ARBA00022692"/>
    </source>
</evidence>
<dbReference type="SUPFAM" id="SSF160964">
    <property type="entry name" value="MalF N-terminal region-like"/>
    <property type="match status" value="1"/>
</dbReference>
<evidence type="ECO:0000256" key="1">
    <source>
        <dbReference type="ARBA" id="ARBA00004651"/>
    </source>
</evidence>
<keyword evidence="4 7" id="KW-0812">Transmembrane</keyword>
<reference evidence="9 10" key="1">
    <citation type="journal article" date="2016" name="Front. Microbiol.">
        <title>Genomic Resource of Rice Seed Associated Bacteria.</title>
        <authorList>
            <person name="Midha S."/>
            <person name="Bansal K."/>
            <person name="Sharma S."/>
            <person name="Kumar N."/>
            <person name="Patil P.P."/>
            <person name="Chaudhry V."/>
            <person name="Patil P.B."/>
        </authorList>
    </citation>
    <scope>NUCLEOTIDE SEQUENCE [LARGE SCALE GENOMIC DNA]</scope>
    <source>
        <strain evidence="9 10">NS359</strain>
    </source>
</reference>
<dbReference type="RefSeq" id="WP_058748862.1">
    <property type="nucleotide sequence ID" value="NZ_LDRC01000011.1"/>
</dbReference>
<evidence type="ECO:0000259" key="8">
    <source>
        <dbReference type="PROSITE" id="PS50928"/>
    </source>
</evidence>
<dbReference type="EMBL" id="LDRC01000011">
    <property type="protein sequence ID" value="KTR53679.1"/>
    <property type="molecule type" value="Genomic_DNA"/>
</dbReference>
<evidence type="ECO:0000256" key="3">
    <source>
        <dbReference type="ARBA" id="ARBA00022475"/>
    </source>
</evidence>
<feature type="transmembrane region" description="Helical" evidence="7">
    <location>
        <begin position="71"/>
        <end position="92"/>
    </location>
</feature>
<dbReference type="AlphaFoldDB" id="A0A147DTK6"/>
<dbReference type="CDD" id="cd06261">
    <property type="entry name" value="TM_PBP2"/>
    <property type="match status" value="1"/>
</dbReference>
<comment type="similarity">
    <text evidence="7">Belongs to the binding-protein-dependent transport system permease family.</text>
</comment>
<dbReference type="PANTHER" id="PTHR30193">
    <property type="entry name" value="ABC TRANSPORTER PERMEASE PROTEIN"/>
    <property type="match status" value="1"/>
</dbReference>
<name>A0A147DTK6_9MICO</name>
<comment type="subcellular location">
    <subcellularLocation>
        <location evidence="1 7">Cell membrane</location>
        <topology evidence="1 7">Multi-pass membrane protein</topology>
    </subcellularLocation>
</comment>
<dbReference type="InterPro" id="IPR051393">
    <property type="entry name" value="ABC_transporter_permease"/>
</dbReference>
<keyword evidence="5 7" id="KW-1133">Transmembrane helix</keyword>
<keyword evidence="2 7" id="KW-0813">Transport</keyword>
<dbReference type="Gene3D" id="1.10.3720.10">
    <property type="entry name" value="MetI-like"/>
    <property type="match status" value="1"/>
</dbReference>
<evidence type="ECO:0000313" key="10">
    <source>
        <dbReference type="Proteomes" id="UP000072763"/>
    </source>
</evidence>
<dbReference type="OrthoDB" id="3362513at2"/>
<dbReference type="PANTHER" id="PTHR30193:SF44">
    <property type="entry name" value="LACTOSE TRANSPORT SYSTEM PERMEASE PROTEIN LACF"/>
    <property type="match status" value="1"/>
</dbReference>
<evidence type="ECO:0000256" key="6">
    <source>
        <dbReference type="ARBA" id="ARBA00023136"/>
    </source>
</evidence>
<sequence length="292" mass="31746">MRANRWFTPWLLVLPALVWLLAFSLWPSINTVRLSFTNASPLGGVSQWVGVRNFQTLLADPQVWEALLNSVIYMAVCLPLLTIGPLLIAVLVQQKLPGIAFFRTAYYTPVIASAVVVGLIWTWILDDRGVVNEMAQALGIVQGAVPFLTDRWLLLFSAISLTVWKGLGYYMIIFLAALGNVGKDLHEAAALDGAGAVRRFWSVTMPGVRGTMTLVGILVCVSALRVFSELYILTNGTGGPGGQDNSLVMLIQQYARGFTGNLGYASALSLLLFVVTLVPMLALARMNSKADK</sequence>
<dbReference type="SUPFAM" id="SSF161098">
    <property type="entry name" value="MetI-like"/>
    <property type="match status" value="1"/>
</dbReference>
<feature type="domain" description="ABC transmembrane type-1" evidence="8">
    <location>
        <begin position="67"/>
        <end position="283"/>
    </location>
</feature>
<dbReference type="Proteomes" id="UP000072763">
    <property type="component" value="Unassembled WGS sequence"/>
</dbReference>
<evidence type="ECO:0000313" key="9">
    <source>
        <dbReference type="EMBL" id="KTR53679.1"/>
    </source>
</evidence>
<evidence type="ECO:0000256" key="5">
    <source>
        <dbReference type="ARBA" id="ARBA00022989"/>
    </source>
</evidence>
<organism evidence="9 10">
    <name type="scientific">Curtobacterium oceanosedimentum</name>
    <dbReference type="NCBI Taxonomy" id="465820"/>
    <lineage>
        <taxon>Bacteria</taxon>
        <taxon>Bacillati</taxon>
        <taxon>Actinomycetota</taxon>
        <taxon>Actinomycetes</taxon>
        <taxon>Micrococcales</taxon>
        <taxon>Microbacteriaceae</taxon>
        <taxon>Curtobacterium</taxon>
    </lineage>
</organism>
<protein>
    <submittedName>
        <fullName evidence="9">ABC transporter permease</fullName>
    </submittedName>
</protein>
<evidence type="ECO:0000256" key="7">
    <source>
        <dbReference type="RuleBase" id="RU363032"/>
    </source>
</evidence>
<dbReference type="Pfam" id="PF00528">
    <property type="entry name" value="BPD_transp_1"/>
    <property type="match status" value="1"/>
</dbReference>
<dbReference type="GO" id="GO:0005886">
    <property type="term" value="C:plasma membrane"/>
    <property type="evidence" value="ECO:0007669"/>
    <property type="project" value="UniProtKB-SubCell"/>
</dbReference>
<keyword evidence="3" id="KW-1003">Cell membrane</keyword>
<dbReference type="InterPro" id="IPR035906">
    <property type="entry name" value="MetI-like_sf"/>
</dbReference>